<evidence type="ECO:0000259" key="1">
    <source>
        <dbReference type="SMART" id="SM00331"/>
    </source>
</evidence>
<dbReference type="PANTHER" id="PTHR35801:SF1">
    <property type="entry name" value="PHOSPHOSERINE PHOSPHATASE RSBX"/>
    <property type="match status" value="1"/>
</dbReference>
<dbReference type="Pfam" id="PF13581">
    <property type="entry name" value="HATPase_c_2"/>
    <property type="match status" value="1"/>
</dbReference>
<gene>
    <name evidence="2" type="ORF">K1Y72_05725</name>
</gene>
<dbReference type="PANTHER" id="PTHR35801">
    <property type="entry name" value="PHOSPHOSERINE PHOSPHATASE RSBX"/>
    <property type="match status" value="1"/>
</dbReference>
<organism evidence="2 3">
    <name type="scientific">Actinomadura parmotrematis</name>
    <dbReference type="NCBI Taxonomy" id="2864039"/>
    <lineage>
        <taxon>Bacteria</taxon>
        <taxon>Bacillati</taxon>
        <taxon>Actinomycetota</taxon>
        <taxon>Actinomycetes</taxon>
        <taxon>Streptosporangiales</taxon>
        <taxon>Thermomonosporaceae</taxon>
        <taxon>Actinomadura</taxon>
    </lineage>
</organism>
<accession>A0ABS7FN98</accession>
<keyword evidence="3" id="KW-1185">Reference proteome</keyword>
<dbReference type="InterPro" id="IPR036890">
    <property type="entry name" value="HATPase_C_sf"/>
</dbReference>
<dbReference type="InterPro" id="IPR003594">
    <property type="entry name" value="HATPase_dom"/>
</dbReference>
<dbReference type="InterPro" id="IPR036457">
    <property type="entry name" value="PPM-type-like_dom_sf"/>
</dbReference>
<dbReference type="RefSeq" id="WP_220163935.1">
    <property type="nucleotide sequence ID" value="NZ_JAIBOA010000003.1"/>
</dbReference>
<sequence length="345" mass="35899">MDPLSGTGWTVSPPVGDTLWIRAEEQSSPSGVRRRATELAERIGFAGERLGQVQLAATEAATNLVKHASDGEVALSIVRDGTAALLQLVCVDRGPGMADPARSRLDGFSTSGTLGIGLGTIERLADQSGLYSVPGTGTVTFARFRQPGTGPGGTPPFAGLTRPLDGETECGDAFAVREVDGVVYALLCDGLGHGPLAARAAQEAVRAITAAALPARPADLLQLVHRRLAPTRGGAVAVAVVDRAARRVGYAGLGNVAGWIVGDGRRQGMISTPGIAGHQARSFREQSYELPPHASVVLHSDGLTDRWNPADRPGLFHRDPLLVAAALMRDAGVRHDDRSVLAVAA</sequence>
<dbReference type="EMBL" id="JAIBOA010000003">
    <property type="protein sequence ID" value="MBW8481858.1"/>
    <property type="molecule type" value="Genomic_DNA"/>
</dbReference>
<dbReference type="InterPro" id="IPR001932">
    <property type="entry name" value="PPM-type_phosphatase-like_dom"/>
</dbReference>
<name>A0ABS7FN98_9ACTN</name>
<dbReference type="SMART" id="SM00331">
    <property type="entry name" value="PP2C_SIG"/>
    <property type="match status" value="1"/>
</dbReference>
<dbReference type="Gene3D" id="3.30.565.10">
    <property type="entry name" value="Histidine kinase-like ATPase, C-terminal domain"/>
    <property type="match status" value="1"/>
</dbReference>
<dbReference type="SUPFAM" id="SSF55874">
    <property type="entry name" value="ATPase domain of HSP90 chaperone/DNA topoisomerase II/histidine kinase"/>
    <property type="match status" value="1"/>
</dbReference>
<dbReference type="InterPro" id="IPR039248">
    <property type="entry name" value="Ptase_RsbX"/>
</dbReference>
<comment type="caution">
    <text evidence="2">The sequence shown here is derived from an EMBL/GenBank/DDBJ whole genome shotgun (WGS) entry which is preliminary data.</text>
</comment>
<evidence type="ECO:0000313" key="2">
    <source>
        <dbReference type="EMBL" id="MBW8481858.1"/>
    </source>
</evidence>
<evidence type="ECO:0000313" key="3">
    <source>
        <dbReference type="Proteomes" id="UP000774570"/>
    </source>
</evidence>
<protein>
    <submittedName>
        <fullName evidence="2">SpoIIE family protein phosphatase</fullName>
    </submittedName>
</protein>
<dbReference type="SUPFAM" id="SSF81606">
    <property type="entry name" value="PP2C-like"/>
    <property type="match status" value="1"/>
</dbReference>
<dbReference type="Proteomes" id="UP000774570">
    <property type="component" value="Unassembled WGS sequence"/>
</dbReference>
<dbReference type="CDD" id="cd16934">
    <property type="entry name" value="HATPase_RsbT-like"/>
    <property type="match status" value="1"/>
</dbReference>
<dbReference type="Pfam" id="PF07228">
    <property type="entry name" value="SpoIIE"/>
    <property type="match status" value="1"/>
</dbReference>
<reference evidence="2 3" key="1">
    <citation type="submission" date="2021-07" db="EMBL/GenBank/DDBJ databases">
        <title>Actinomadura sp. PM05-2 isolated from lichen.</title>
        <authorList>
            <person name="Somphong A."/>
            <person name="Phongsopitanun W."/>
            <person name="Tanasupawat S."/>
            <person name="Peongsungnone V."/>
        </authorList>
    </citation>
    <scope>NUCLEOTIDE SEQUENCE [LARGE SCALE GENOMIC DNA]</scope>
    <source>
        <strain evidence="2 3">PM05-2</strain>
    </source>
</reference>
<proteinExistence type="predicted"/>
<feature type="domain" description="PPM-type phosphatase" evidence="1">
    <location>
        <begin position="154"/>
        <end position="345"/>
    </location>
</feature>
<dbReference type="Gene3D" id="3.60.40.10">
    <property type="entry name" value="PPM-type phosphatase domain"/>
    <property type="match status" value="1"/>
</dbReference>